<accession>A0ABS4G7E2</accession>
<sequence length="287" mass="31489">MEIKKVGVVGSGAMGTGIAHVSAQSGYEVVVYDIAEAAIGRSRDSIAALFDKSIQKGKATEELKAETLGRMTFTTDINDLKDADLVIEAVVENLELKQKVFSQLDSIVKPEAILASNTSTMSITKLATAVKRPEAFAGVHFFNPAQVMRLVELIRGYYTSDETIKSLQAYVRAIGKESIEVKRDVPGFVVNRLMLIQFKEAQLVYEEGIASLEDIDKAMTLGLNHPMGPFTLMDFTGLDISYDSLVYLHNEFGQDKWAPPVSLKRMINAGRLGKKTGGKGWFDSSKK</sequence>
<keyword evidence="3 6" id="KW-0560">Oxidoreductase</keyword>
<gene>
    <name evidence="6" type="ORF">J2Z34_003000</name>
</gene>
<name>A0ABS4G7E2_9CLOT</name>
<evidence type="ECO:0000256" key="2">
    <source>
        <dbReference type="ARBA" id="ARBA00009463"/>
    </source>
</evidence>
<organism evidence="6 7">
    <name type="scientific">Youngiibacter multivorans</name>
    <dbReference type="NCBI Taxonomy" id="937251"/>
    <lineage>
        <taxon>Bacteria</taxon>
        <taxon>Bacillati</taxon>
        <taxon>Bacillota</taxon>
        <taxon>Clostridia</taxon>
        <taxon>Eubacteriales</taxon>
        <taxon>Clostridiaceae</taxon>
        <taxon>Youngiibacter</taxon>
    </lineage>
</organism>
<dbReference type="Pfam" id="PF00725">
    <property type="entry name" value="3HCDH"/>
    <property type="match status" value="1"/>
</dbReference>
<comment type="similarity">
    <text evidence="2">Belongs to the 3-hydroxyacyl-CoA dehydrogenase family.</text>
</comment>
<dbReference type="SUPFAM" id="SSF51735">
    <property type="entry name" value="NAD(P)-binding Rossmann-fold domains"/>
    <property type="match status" value="1"/>
</dbReference>
<dbReference type="InterPro" id="IPR006176">
    <property type="entry name" value="3-OHacyl-CoA_DH_NAD-bd"/>
</dbReference>
<dbReference type="SUPFAM" id="SSF48179">
    <property type="entry name" value="6-phosphogluconate dehydrogenase C-terminal domain-like"/>
    <property type="match status" value="1"/>
</dbReference>
<dbReference type="InterPro" id="IPR006108">
    <property type="entry name" value="3HC_DH_C"/>
</dbReference>
<keyword evidence="7" id="KW-1185">Reference proteome</keyword>
<dbReference type="PANTHER" id="PTHR48075">
    <property type="entry name" value="3-HYDROXYACYL-COA DEHYDROGENASE FAMILY PROTEIN"/>
    <property type="match status" value="1"/>
</dbReference>
<dbReference type="GO" id="GO:0008691">
    <property type="term" value="F:3-hydroxybutyryl-CoA dehydrogenase activity"/>
    <property type="evidence" value="ECO:0007669"/>
    <property type="project" value="UniProtKB-EC"/>
</dbReference>
<dbReference type="InterPro" id="IPR013328">
    <property type="entry name" value="6PGD_dom2"/>
</dbReference>
<dbReference type="Gene3D" id="1.10.1040.10">
    <property type="entry name" value="N-(1-d-carboxylethyl)-l-norvaline Dehydrogenase, domain 2"/>
    <property type="match status" value="1"/>
</dbReference>
<dbReference type="RefSeq" id="WP_209460661.1">
    <property type="nucleotide sequence ID" value="NZ_JAGGKC010000031.1"/>
</dbReference>
<feature type="domain" description="3-hydroxyacyl-CoA dehydrogenase NAD binding" evidence="5">
    <location>
        <begin position="5"/>
        <end position="183"/>
    </location>
</feature>
<dbReference type="InterPro" id="IPR036291">
    <property type="entry name" value="NAD(P)-bd_dom_sf"/>
</dbReference>
<evidence type="ECO:0000259" key="5">
    <source>
        <dbReference type="Pfam" id="PF02737"/>
    </source>
</evidence>
<comment type="caution">
    <text evidence="6">The sequence shown here is derived from an EMBL/GenBank/DDBJ whole genome shotgun (WGS) entry which is preliminary data.</text>
</comment>
<evidence type="ECO:0000256" key="1">
    <source>
        <dbReference type="ARBA" id="ARBA00005086"/>
    </source>
</evidence>
<dbReference type="Gene3D" id="3.40.50.720">
    <property type="entry name" value="NAD(P)-binding Rossmann-like Domain"/>
    <property type="match status" value="1"/>
</dbReference>
<dbReference type="Pfam" id="PF02737">
    <property type="entry name" value="3HCDH_N"/>
    <property type="match status" value="1"/>
</dbReference>
<evidence type="ECO:0000259" key="4">
    <source>
        <dbReference type="Pfam" id="PF00725"/>
    </source>
</evidence>
<reference evidence="6 7" key="1">
    <citation type="submission" date="2021-03" db="EMBL/GenBank/DDBJ databases">
        <title>Genomic Encyclopedia of Type Strains, Phase IV (KMG-IV): sequencing the most valuable type-strain genomes for metagenomic binning, comparative biology and taxonomic classification.</title>
        <authorList>
            <person name="Goeker M."/>
        </authorList>
    </citation>
    <scope>NUCLEOTIDE SEQUENCE [LARGE SCALE GENOMIC DNA]</scope>
    <source>
        <strain evidence="6 7">DSM 6139</strain>
    </source>
</reference>
<dbReference type="EMBL" id="JAGGKC010000031">
    <property type="protein sequence ID" value="MBP1920488.1"/>
    <property type="molecule type" value="Genomic_DNA"/>
</dbReference>
<dbReference type="PIRSF" id="PIRSF000105">
    <property type="entry name" value="HCDH"/>
    <property type="match status" value="1"/>
</dbReference>
<dbReference type="Proteomes" id="UP001519271">
    <property type="component" value="Unassembled WGS sequence"/>
</dbReference>
<dbReference type="EC" id="1.1.1.157" evidence="6"/>
<evidence type="ECO:0000256" key="3">
    <source>
        <dbReference type="ARBA" id="ARBA00023002"/>
    </source>
</evidence>
<proteinExistence type="inferred from homology"/>
<dbReference type="PANTHER" id="PTHR48075:SF5">
    <property type="entry name" value="3-HYDROXYBUTYRYL-COA DEHYDROGENASE"/>
    <property type="match status" value="1"/>
</dbReference>
<feature type="domain" description="3-hydroxyacyl-CoA dehydrogenase C-terminal" evidence="4">
    <location>
        <begin position="187"/>
        <end position="279"/>
    </location>
</feature>
<evidence type="ECO:0000313" key="6">
    <source>
        <dbReference type="EMBL" id="MBP1920488.1"/>
    </source>
</evidence>
<dbReference type="InterPro" id="IPR008927">
    <property type="entry name" value="6-PGluconate_DH-like_C_sf"/>
</dbReference>
<evidence type="ECO:0000313" key="7">
    <source>
        <dbReference type="Proteomes" id="UP001519271"/>
    </source>
</evidence>
<comment type="pathway">
    <text evidence="1">Lipid metabolism; butanoate metabolism.</text>
</comment>
<protein>
    <submittedName>
        <fullName evidence="6">3-hydroxybutyryl-CoA dehydrogenase</fullName>
        <ecNumber evidence="6">1.1.1.157</ecNumber>
    </submittedName>
</protein>
<dbReference type="InterPro" id="IPR022694">
    <property type="entry name" value="3-OHacyl-CoA_DH"/>
</dbReference>